<proteinExistence type="predicted"/>
<dbReference type="OrthoDB" id="375158at2157"/>
<dbReference type="EMBL" id="FODV01000022">
    <property type="protein sequence ID" value="SEP22078.1"/>
    <property type="molecule type" value="Genomic_DNA"/>
</dbReference>
<evidence type="ECO:0000313" key="2">
    <source>
        <dbReference type="Proteomes" id="UP000199126"/>
    </source>
</evidence>
<dbReference type="AlphaFoldDB" id="A0A1H8W4J3"/>
<dbReference type="RefSeq" id="WP_089827532.1">
    <property type="nucleotide sequence ID" value="NZ_FODV01000022.1"/>
</dbReference>
<dbReference type="Proteomes" id="UP000199126">
    <property type="component" value="Unassembled WGS sequence"/>
</dbReference>
<gene>
    <name evidence="1" type="ORF">SAMN04487948_12275</name>
</gene>
<protein>
    <submittedName>
        <fullName evidence="1">Uncharacterized protein</fullName>
    </submittedName>
</protein>
<name>A0A1H8W4J3_9EURY</name>
<sequence length="113" mass="12491">MTTIDGHTAGEAAKTTYTVTLQSYLVDFVTDRLAVEVLVDPPGRPVDTLWVVDGDVVRPLWRPSRRYSDEQLSAALVGAGEFVRRSTNLQYLVGPLPPECLSVETRVEFPTVD</sequence>
<accession>A0A1H8W4J3</accession>
<keyword evidence="2" id="KW-1185">Reference proteome</keyword>
<evidence type="ECO:0000313" key="1">
    <source>
        <dbReference type="EMBL" id="SEP22078.1"/>
    </source>
</evidence>
<reference evidence="2" key="1">
    <citation type="submission" date="2016-10" db="EMBL/GenBank/DDBJ databases">
        <authorList>
            <person name="Varghese N."/>
            <person name="Submissions S."/>
        </authorList>
    </citation>
    <scope>NUCLEOTIDE SEQUENCE [LARGE SCALE GENOMIC DNA]</scope>
    <source>
        <strain evidence="2">CGMCC 1.10121</strain>
    </source>
</reference>
<organism evidence="1 2">
    <name type="scientific">Halogranum amylolyticum</name>
    <dbReference type="NCBI Taxonomy" id="660520"/>
    <lineage>
        <taxon>Archaea</taxon>
        <taxon>Methanobacteriati</taxon>
        <taxon>Methanobacteriota</taxon>
        <taxon>Stenosarchaea group</taxon>
        <taxon>Halobacteria</taxon>
        <taxon>Halobacteriales</taxon>
        <taxon>Haloferacaceae</taxon>
    </lineage>
</organism>